<dbReference type="InterPro" id="IPR050498">
    <property type="entry name" value="Ycf3"/>
</dbReference>
<feature type="transmembrane region" description="Helical" evidence="4">
    <location>
        <begin position="6"/>
        <end position="26"/>
    </location>
</feature>
<dbReference type="SMART" id="SM00028">
    <property type="entry name" value="TPR"/>
    <property type="match status" value="3"/>
</dbReference>
<name>A0A8S1VN17_9CILI</name>
<dbReference type="InterPro" id="IPR019734">
    <property type="entry name" value="TPR_rpt"/>
</dbReference>
<keyword evidence="1" id="KW-0677">Repeat</keyword>
<evidence type="ECO:0000256" key="4">
    <source>
        <dbReference type="SAM" id="Phobius"/>
    </source>
</evidence>
<accession>A0A8S1VN17</accession>
<reference evidence="5" key="1">
    <citation type="submission" date="2021-01" db="EMBL/GenBank/DDBJ databases">
        <authorList>
            <consortium name="Genoscope - CEA"/>
            <person name="William W."/>
        </authorList>
    </citation>
    <scope>NUCLEOTIDE SEQUENCE</scope>
</reference>
<evidence type="ECO:0000313" key="6">
    <source>
        <dbReference type="Proteomes" id="UP000689195"/>
    </source>
</evidence>
<dbReference type="AlphaFoldDB" id="A0A8S1VN17"/>
<dbReference type="PROSITE" id="PS50293">
    <property type="entry name" value="TPR_REGION"/>
    <property type="match status" value="1"/>
</dbReference>
<organism evidence="5 6">
    <name type="scientific">Paramecium pentaurelia</name>
    <dbReference type="NCBI Taxonomy" id="43138"/>
    <lineage>
        <taxon>Eukaryota</taxon>
        <taxon>Sar</taxon>
        <taxon>Alveolata</taxon>
        <taxon>Ciliophora</taxon>
        <taxon>Intramacronucleata</taxon>
        <taxon>Oligohymenophorea</taxon>
        <taxon>Peniculida</taxon>
        <taxon>Parameciidae</taxon>
        <taxon>Paramecium</taxon>
    </lineage>
</organism>
<keyword evidence="4" id="KW-0472">Membrane</keyword>
<evidence type="ECO:0000256" key="3">
    <source>
        <dbReference type="PROSITE-ProRule" id="PRU00339"/>
    </source>
</evidence>
<protein>
    <submittedName>
        <fullName evidence="5">Uncharacterized protein</fullName>
    </submittedName>
</protein>
<dbReference type="PANTHER" id="PTHR44858">
    <property type="entry name" value="TETRATRICOPEPTIDE REPEAT PROTEIN 6"/>
    <property type="match status" value="1"/>
</dbReference>
<sequence length="229" mass="26978">MINKQDLFQIIFIQLFQIGYIIYFCIHEQRFSGYLMNRKFFRSNRKLRGGTFRLNQTLMWLVFALIDFNKRIEVDPNCSDFYFDRGKQDIDNEQQALVDYDIAMELDSNKSKAYNNRSLIGNTDIALINYNKSIELNSNDDYTYNSRGHRVLEYIGMLYQNNGKKMKALEDYNKAIELDPNIAQIQSSRALLHLSLEIKDQAIIDHNKAINLILKMLQIILTEDCFIEV</sequence>
<evidence type="ECO:0000313" key="5">
    <source>
        <dbReference type="EMBL" id="CAD8178051.1"/>
    </source>
</evidence>
<keyword evidence="2 3" id="KW-0802">TPR repeat</keyword>
<evidence type="ECO:0000256" key="2">
    <source>
        <dbReference type="ARBA" id="ARBA00022803"/>
    </source>
</evidence>
<dbReference type="OrthoDB" id="311088at2759"/>
<dbReference type="PANTHER" id="PTHR44858:SF1">
    <property type="entry name" value="UDP-N-ACETYLGLUCOSAMINE--PEPTIDE N-ACETYLGLUCOSAMINYLTRANSFERASE SPINDLY-RELATED"/>
    <property type="match status" value="1"/>
</dbReference>
<dbReference type="Pfam" id="PF00515">
    <property type="entry name" value="TPR_1"/>
    <property type="match status" value="1"/>
</dbReference>
<comment type="caution">
    <text evidence="5">The sequence shown here is derived from an EMBL/GenBank/DDBJ whole genome shotgun (WGS) entry which is preliminary data.</text>
</comment>
<keyword evidence="4" id="KW-1133">Transmembrane helix</keyword>
<dbReference type="PROSITE" id="PS50005">
    <property type="entry name" value="TPR"/>
    <property type="match status" value="1"/>
</dbReference>
<dbReference type="Proteomes" id="UP000689195">
    <property type="component" value="Unassembled WGS sequence"/>
</dbReference>
<keyword evidence="4" id="KW-0812">Transmembrane</keyword>
<feature type="repeat" description="TPR" evidence="3">
    <location>
        <begin position="149"/>
        <end position="182"/>
    </location>
</feature>
<proteinExistence type="predicted"/>
<keyword evidence="6" id="KW-1185">Reference proteome</keyword>
<dbReference type="EMBL" id="CAJJDO010000068">
    <property type="protein sequence ID" value="CAD8178051.1"/>
    <property type="molecule type" value="Genomic_DNA"/>
</dbReference>
<evidence type="ECO:0000256" key="1">
    <source>
        <dbReference type="ARBA" id="ARBA00022737"/>
    </source>
</evidence>
<gene>
    <name evidence="5" type="ORF">PPENT_87.1.T0680242</name>
</gene>